<name>A0A410M905_9BACI</name>
<dbReference type="InterPro" id="IPR037518">
    <property type="entry name" value="MPN"/>
</dbReference>
<dbReference type="KEGG" id="hli:HLI_02650"/>
<dbReference type="SMART" id="SM00232">
    <property type="entry name" value="JAB_MPN"/>
    <property type="match status" value="1"/>
</dbReference>
<dbReference type="GO" id="GO:0006508">
    <property type="term" value="P:proteolysis"/>
    <property type="evidence" value="ECO:0007669"/>
    <property type="project" value="UniProtKB-KW"/>
</dbReference>
<dbReference type="PROSITE" id="PS50249">
    <property type="entry name" value="MPN"/>
    <property type="match status" value="1"/>
</dbReference>
<dbReference type="SUPFAM" id="SSF102712">
    <property type="entry name" value="JAB1/MPN domain"/>
    <property type="match status" value="1"/>
</dbReference>
<accession>A0A410M905</accession>
<organism evidence="7 8">
    <name type="scientific">Halobacillus litoralis</name>
    <dbReference type="NCBI Taxonomy" id="45668"/>
    <lineage>
        <taxon>Bacteria</taxon>
        <taxon>Bacillati</taxon>
        <taxon>Bacillota</taxon>
        <taxon>Bacilli</taxon>
        <taxon>Bacillales</taxon>
        <taxon>Bacillaceae</taxon>
        <taxon>Halobacillus</taxon>
    </lineage>
</organism>
<dbReference type="GO" id="GO:0008235">
    <property type="term" value="F:metalloexopeptidase activity"/>
    <property type="evidence" value="ECO:0007669"/>
    <property type="project" value="TreeGrafter"/>
</dbReference>
<evidence type="ECO:0000256" key="4">
    <source>
        <dbReference type="ARBA" id="ARBA00022833"/>
    </source>
</evidence>
<evidence type="ECO:0000313" key="7">
    <source>
        <dbReference type="EMBL" id="QAS51182.1"/>
    </source>
</evidence>
<feature type="domain" description="MPN" evidence="6">
    <location>
        <begin position="30"/>
        <end position="158"/>
    </location>
</feature>
<evidence type="ECO:0000313" key="8">
    <source>
        <dbReference type="Proteomes" id="UP000287756"/>
    </source>
</evidence>
<dbReference type="Proteomes" id="UP000287756">
    <property type="component" value="Chromosome"/>
</dbReference>
<dbReference type="PANTHER" id="PTHR34858">
    <property type="entry name" value="CYSO-CYSTEINE PEPTIDASE"/>
    <property type="match status" value="1"/>
</dbReference>
<keyword evidence="1" id="KW-0645">Protease</keyword>
<dbReference type="OrthoDB" id="9802958at2"/>
<dbReference type="InterPro" id="IPR051929">
    <property type="entry name" value="VirAsm_ModProt"/>
</dbReference>
<evidence type="ECO:0000256" key="5">
    <source>
        <dbReference type="ARBA" id="ARBA00023049"/>
    </source>
</evidence>
<evidence type="ECO:0000256" key="2">
    <source>
        <dbReference type="ARBA" id="ARBA00022723"/>
    </source>
</evidence>
<dbReference type="GO" id="GO:0008270">
    <property type="term" value="F:zinc ion binding"/>
    <property type="evidence" value="ECO:0007669"/>
    <property type="project" value="TreeGrafter"/>
</dbReference>
<dbReference type="PANTHER" id="PTHR34858:SF1">
    <property type="entry name" value="CYSO-CYSTEINE PEPTIDASE"/>
    <property type="match status" value="1"/>
</dbReference>
<sequence length="162" mass="18764">MARKIKNQEKRWNSPHYFRSSRNGIDGDMMKISKTLYDQMINHGLQELPYEACGLLAGAEQGHIRSVWPLKNEWKSSTRFYVSKKVVEETLEQIGLKGQKVLAVYHSHPATAPYPSYTDLKNHTEYGVKMVIVSYKTSYPHTKCFSISEKSYDEHPFLIDFS</sequence>
<protein>
    <recommendedName>
        <fullName evidence="6">MPN domain-containing protein</fullName>
    </recommendedName>
</protein>
<keyword evidence="5" id="KW-0482">Metalloprotease</keyword>
<keyword evidence="4" id="KW-0862">Zinc</keyword>
<dbReference type="InterPro" id="IPR028090">
    <property type="entry name" value="JAB_dom_prok"/>
</dbReference>
<proteinExistence type="predicted"/>
<evidence type="ECO:0000256" key="1">
    <source>
        <dbReference type="ARBA" id="ARBA00022670"/>
    </source>
</evidence>
<dbReference type="InterPro" id="IPR000555">
    <property type="entry name" value="JAMM/MPN+_dom"/>
</dbReference>
<dbReference type="AlphaFoldDB" id="A0A410M905"/>
<dbReference type="EMBL" id="CP026118">
    <property type="protein sequence ID" value="QAS51182.1"/>
    <property type="molecule type" value="Genomic_DNA"/>
</dbReference>
<dbReference type="Gene3D" id="3.40.140.10">
    <property type="entry name" value="Cytidine Deaminase, domain 2"/>
    <property type="match status" value="1"/>
</dbReference>
<keyword evidence="3" id="KW-0378">Hydrolase</keyword>
<reference evidence="7 8" key="1">
    <citation type="submission" date="2018-01" db="EMBL/GenBank/DDBJ databases">
        <title>The whole genome sequencing and assembly of Halobacillus litoralis ERB031 strain.</title>
        <authorList>
            <person name="Lee S.-J."/>
            <person name="Park M.-K."/>
            <person name="Kim J.-Y."/>
            <person name="Lee Y.-J."/>
            <person name="Yi H."/>
            <person name="Bahn Y.-S."/>
            <person name="Kim J.F."/>
            <person name="Lee D.-W."/>
        </authorList>
    </citation>
    <scope>NUCLEOTIDE SEQUENCE [LARGE SCALE GENOMIC DNA]</scope>
    <source>
        <strain evidence="7 8">ERB 031</strain>
    </source>
</reference>
<gene>
    <name evidence="7" type="ORF">HLI_02650</name>
</gene>
<evidence type="ECO:0000256" key="3">
    <source>
        <dbReference type="ARBA" id="ARBA00022801"/>
    </source>
</evidence>
<dbReference type="CDD" id="cd08070">
    <property type="entry name" value="MPN_like"/>
    <property type="match status" value="1"/>
</dbReference>
<dbReference type="Pfam" id="PF14464">
    <property type="entry name" value="Prok-JAB"/>
    <property type="match status" value="1"/>
</dbReference>
<evidence type="ECO:0000259" key="6">
    <source>
        <dbReference type="PROSITE" id="PS50249"/>
    </source>
</evidence>
<keyword evidence="2" id="KW-0479">Metal-binding</keyword>